<sequence length="67" mass="7319">MVSGGPATQRTGRREKEEMTEGIEWRFLFCFVVKVQSGAGHRPHAMPLLTAPESRRVKALAGNGPAI</sequence>
<protein>
    <submittedName>
        <fullName evidence="1">Uncharacterized protein</fullName>
    </submittedName>
</protein>
<name>A0ACC4B2V7_POPAL</name>
<reference evidence="1 2" key="1">
    <citation type="journal article" date="2024" name="Plant Biotechnol. J.">
        <title>Genome and CRISPR/Cas9 system of a widespread forest tree (Populus alba) in the world.</title>
        <authorList>
            <person name="Liu Y.J."/>
            <person name="Jiang P.F."/>
            <person name="Han X.M."/>
            <person name="Li X.Y."/>
            <person name="Wang H.M."/>
            <person name="Wang Y.J."/>
            <person name="Wang X.X."/>
            <person name="Zeng Q.Y."/>
        </authorList>
    </citation>
    <scope>NUCLEOTIDE SEQUENCE [LARGE SCALE GENOMIC DNA]</scope>
    <source>
        <strain evidence="2">cv. PAL-ZL1</strain>
    </source>
</reference>
<proteinExistence type="predicted"/>
<accession>A0ACC4B2V7</accession>
<comment type="caution">
    <text evidence="1">The sequence shown here is derived from an EMBL/GenBank/DDBJ whole genome shotgun (WGS) entry which is preliminary data.</text>
</comment>
<keyword evidence="2" id="KW-1185">Reference proteome</keyword>
<evidence type="ECO:0000313" key="1">
    <source>
        <dbReference type="EMBL" id="KAL3572719.1"/>
    </source>
</evidence>
<dbReference type="Proteomes" id="UP000309997">
    <property type="component" value="Unassembled WGS sequence"/>
</dbReference>
<organism evidence="1 2">
    <name type="scientific">Populus alba</name>
    <name type="common">White poplar</name>
    <dbReference type="NCBI Taxonomy" id="43335"/>
    <lineage>
        <taxon>Eukaryota</taxon>
        <taxon>Viridiplantae</taxon>
        <taxon>Streptophyta</taxon>
        <taxon>Embryophyta</taxon>
        <taxon>Tracheophyta</taxon>
        <taxon>Spermatophyta</taxon>
        <taxon>Magnoliopsida</taxon>
        <taxon>eudicotyledons</taxon>
        <taxon>Gunneridae</taxon>
        <taxon>Pentapetalae</taxon>
        <taxon>rosids</taxon>
        <taxon>fabids</taxon>
        <taxon>Malpighiales</taxon>
        <taxon>Salicaceae</taxon>
        <taxon>Saliceae</taxon>
        <taxon>Populus</taxon>
    </lineage>
</organism>
<evidence type="ECO:0000313" key="2">
    <source>
        <dbReference type="Proteomes" id="UP000309997"/>
    </source>
</evidence>
<gene>
    <name evidence="1" type="ORF">D5086_026623</name>
</gene>
<dbReference type="EMBL" id="RCHU02000014">
    <property type="protein sequence ID" value="KAL3572719.1"/>
    <property type="molecule type" value="Genomic_DNA"/>
</dbReference>